<dbReference type="RefSeq" id="WP_072952541.1">
    <property type="nucleotide sequence ID" value="NZ_FRCT01000026.1"/>
</dbReference>
<feature type="transmembrane region" description="Helical" evidence="1">
    <location>
        <begin position="34"/>
        <end position="54"/>
    </location>
</feature>
<reference evidence="3 4" key="1">
    <citation type="submission" date="2016-11" db="EMBL/GenBank/DDBJ databases">
        <authorList>
            <person name="Jaros S."/>
            <person name="Januszkiewicz K."/>
            <person name="Wedrychowicz H."/>
        </authorList>
    </citation>
    <scope>NUCLEOTIDE SEQUENCE [LARGE SCALE GENOMIC DNA]</scope>
    <source>
        <strain evidence="3 4">Y1</strain>
    </source>
</reference>
<name>A0A1M7MQ71_RUMFL</name>
<dbReference type="OrthoDB" id="1819455at2"/>
<dbReference type="Proteomes" id="UP000184394">
    <property type="component" value="Unassembled WGS sequence"/>
</dbReference>
<gene>
    <name evidence="3" type="ORF">SAMN04487860_12611</name>
</gene>
<dbReference type="Gene3D" id="2.160.20.120">
    <property type="match status" value="1"/>
</dbReference>
<dbReference type="EMBL" id="FRCT01000026">
    <property type="protein sequence ID" value="SHM93164.1"/>
    <property type="molecule type" value="Genomic_DNA"/>
</dbReference>
<proteinExistence type="predicted"/>
<feature type="domain" description="DUF4097" evidence="2">
    <location>
        <begin position="77"/>
        <end position="258"/>
    </location>
</feature>
<keyword evidence="1" id="KW-1133">Transmembrane helix</keyword>
<dbReference type="AlphaFoldDB" id="A0A1M7MQ71"/>
<organism evidence="3 4">
    <name type="scientific">Ruminococcus flavefaciens</name>
    <dbReference type="NCBI Taxonomy" id="1265"/>
    <lineage>
        <taxon>Bacteria</taxon>
        <taxon>Bacillati</taxon>
        <taxon>Bacillota</taxon>
        <taxon>Clostridia</taxon>
        <taxon>Eubacteriales</taxon>
        <taxon>Oscillospiraceae</taxon>
        <taxon>Ruminococcus</taxon>
    </lineage>
</organism>
<dbReference type="InterPro" id="IPR025164">
    <property type="entry name" value="Toastrack_DUF4097"/>
</dbReference>
<accession>A0A1M7MQ71</accession>
<evidence type="ECO:0000256" key="1">
    <source>
        <dbReference type="SAM" id="Phobius"/>
    </source>
</evidence>
<dbReference type="Pfam" id="PF13349">
    <property type="entry name" value="DUF4097"/>
    <property type="match status" value="1"/>
</dbReference>
<evidence type="ECO:0000313" key="3">
    <source>
        <dbReference type="EMBL" id="SHM93164.1"/>
    </source>
</evidence>
<keyword evidence="1" id="KW-0472">Membrane</keyword>
<sequence>MAENMNMEMNNNMNYGMNGQYTQAPQKKSSGGGLAWLVFLVVGIILLVLGVLLYNGRDKDKYFKTKDMHETFSSESISRIELDIPYADITIAKSTDKMIHIDAENVPEMFVAKTEGSTFKTLCKKRKIGIITIPRLNFWDDSENAVIKVALPEKEYSSFILDLGAGETTASDIKCGSFKLDCGAGDITFTNVKCSAADIDCGAGQLNITGMDCKEKLEIDGGAGEINVLSSTVGGLDLDQGVGKFEFSGTINGNINADGGVGEMIFRLTNPETDFSKNGGKYKMDIDHGVGSVDVYYNE</sequence>
<protein>
    <submittedName>
        <fullName evidence="3">Putative adhesin</fullName>
    </submittedName>
</protein>
<keyword evidence="1" id="KW-0812">Transmembrane</keyword>
<evidence type="ECO:0000313" key="4">
    <source>
        <dbReference type="Proteomes" id="UP000184394"/>
    </source>
</evidence>
<evidence type="ECO:0000259" key="2">
    <source>
        <dbReference type="Pfam" id="PF13349"/>
    </source>
</evidence>